<organism evidence="2 3">
    <name type="scientific">Aspergillus kawachii</name>
    <name type="common">White koji mold</name>
    <name type="synonym">Aspergillus awamori var. kawachi</name>
    <dbReference type="NCBI Taxonomy" id="1069201"/>
    <lineage>
        <taxon>Eukaryota</taxon>
        <taxon>Fungi</taxon>
        <taxon>Dikarya</taxon>
        <taxon>Ascomycota</taxon>
        <taxon>Pezizomycotina</taxon>
        <taxon>Eurotiomycetes</taxon>
        <taxon>Eurotiomycetidae</taxon>
        <taxon>Eurotiales</taxon>
        <taxon>Aspergillaceae</taxon>
        <taxon>Aspergillus</taxon>
        <taxon>Aspergillus subgen. Circumdati</taxon>
    </lineage>
</organism>
<dbReference type="Proteomes" id="UP000661280">
    <property type="component" value="Chromosome 6"/>
</dbReference>
<evidence type="ECO:0000313" key="2">
    <source>
        <dbReference type="EMBL" id="GAT30132.1"/>
    </source>
</evidence>
<dbReference type="EMBL" id="AP024430">
    <property type="protein sequence ID" value="BCS02691.1"/>
    <property type="molecule type" value="Genomic_DNA"/>
</dbReference>
<dbReference type="Proteomes" id="UP000075230">
    <property type="component" value="Unassembled WGS sequence"/>
</dbReference>
<evidence type="ECO:0000313" key="3">
    <source>
        <dbReference type="Proteomes" id="UP000075230"/>
    </source>
</evidence>
<dbReference type="OrthoDB" id="2316594at2759"/>
<dbReference type="VEuPathDB" id="FungiDB:ASPFODRAFT_61796"/>
<reference evidence="1" key="3">
    <citation type="submission" date="2021-01" db="EMBL/GenBank/DDBJ databases">
        <authorList>
            <consortium name="Aspergillus luchuensis mut. kawachii IFO 4304 genome sequencing consortium"/>
            <person name="Kazuki M."/>
            <person name="Futagami T."/>
        </authorList>
    </citation>
    <scope>NUCLEOTIDE SEQUENCE</scope>
    <source>
        <strain evidence="1">IFO 4308</strain>
    </source>
</reference>
<sequence length="152" mass="16699">MAKTLLSVVRLQRHLAARIIISTQEPTVSMNLLNLCTAAVVYRFTPSEWLRILQKHLAGAATNPFARKKGKAGGRGTDGEEGQLDEANEKSLFDHISNLRVGKALLFAPSSIVDDAIDEEGGYGLRRLGSEYLAIRVRQRITKDGRKSLLAV</sequence>
<protein>
    <submittedName>
        <fullName evidence="2">Similar to An12g05740</fullName>
    </submittedName>
</protein>
<reference evidence="1" key="4">
    <citation type="submission" date="2021-02" db="EMBL/GenBank/DDBJ databases">
        <title>Aspergillus luchuensis mut. kawachii IFO 4304 genome sequence.</title>
        <authorList>
            <person name="Mori K."/>
            <person name="Kadooka C."/>
            <person name="Goto M."/>
            <person name="Futagami T."/>
        </authorList>
    </citation>
    <scope>NUCLEOTIDE SEQUENCE</scope>
    <source>
        <strain evidence="1">IFO 4308</strain>
    </source>
</reference>
<reference evidence="2 3" key="1">
    <citation type="journal article" date="2016" name="DNA Res.">
        <title>Genome sequence of Aspergillus luchuensis NBRC 4314.</title>
        <authorList>
            <person name="Yamada O."/>
            <person name="Machida M."/>
            <person name="Hosoyama A."/>
            <person name="Goto M."/>
            <person name="Takahashi T."/>
            <person name="Futagami T."/>
            <person name="Yamagata Y."/>
            <person name="Takeuchi M."/>
            <person name="Kobayashi T."/>
            <person name="Koike H."/>
            <person name="Abe K."/>
            <person name="Asai K."/>
            <person name="Arita M."/>
            <person name="Fujita N."/>
            <person name="Fukuda K."/>
            <person name="Higa K."/>
            <person name="Horikawa H."/>
            <person name="Ishikawa T."/>
            <person name="Jinno K."/>
            <person name="Kato Y."/>
            <person name="Kirimura K."/>
            <person name="Mizutani O."/>
            <person name="Nakasone K."/>
            <person name="Sano M."/>
            <person name="Shiraishi Y."/>
            <person name="Tsukahara M."/>
            <person name="Gomi K."/>
        </authorList>
    </citation>
    <scope>NUCLEOTIDE SEQUENCE [LARGE SCALE GENOMIC DNA]</scope>
    <source>
        <strain evidence="2 3">RIB 2604</strain>
    </source>
</reference>
<keyword evidence="4" id="KW-1185">Reference proteome</keyword>
<dbReference type="EMBL" id="BCWF01000032">
    <property type="protein sequence ID" value="GAT30132.1"/>
    <property type="molecule type" value="Genomic_DNA"/>
</dbReference>
<accession>A0A146FYU1</accession>
<dbReference type="GeneID" id="64964012"/>
<evidence type="ECO:0000313" key="4">
    <source>
        <dbReference type="Proteomes" id="UP000661280"/>
    </source>
</evidence>
<evidence type="ECO:0000313" key="1">
    <source>
        <dbReference type="EMBL" id="BCS02691.1"/>
    </source>
</evidence>
<gene>
    <name evidence="1" type="ORF">AKAW2_60955A</name>
    <name evidence="2" type="ORF">RIB2604_03301040</name>
</gene>
<reference evidence="3" key="2">
    <citation type="submission" date="2016-02" db="EMBL/GenBank/DDBJ databases">
        <title>Genome sequencing of Aspergillus luchuensis NBRC 4314.</title>
        <authorList>
            <person name="Yamada O."/>
        </authorList>
    </citation>
    <scope>NUCLEOTIDE SEQUENCE [LARGE SCALE GENOMIC DNA]</scope>
    <source>
        <strain evidence="3">RIB 2604</strain>
    </source>
</reference>
<dbReference type="KEGG" id="aluc:AKAW2_60955A"/>
<dbReference type="RefSeq" id="XP_041546453.1">
    <property type="nucleotide sequence ID" value="XM_041693138.1"/>
</dbReference>
<proteinExistence type="predicted"/>
<name>A0A146FYU1_ASPKA</name>
<dbReference type="AlphaFoldDB" id="A0A146FYU1"/>